<keyword evidence="3" id="KW-1185">Reference proteome</keyword>
<feature type="transmembrane region" description="Helical" evidence="1">
    <location>
        <begin position="232"/>
        <end position="260"/>
    </location>
</feature>
<organism evidence="2 3">
    <name type="scientific">Ilumatobacter fluminis</name>
    <dbReference type="NCBI Taxonomy" id="467091"/>
    <lineage>
        <taxon>Bacteria</taxon>
        <taxon>Bacillati</taxon>
        <taxon>Actinomycetota</taxon>
        <taxon>Acidimicrobiia</taxon>
        <taxon>Acidimicrobiales</taxon>
        <taxon>Ilumatobacteraceae</taxon>
        <taxon>Ilumatobacter</taxon>
    </lineage>
</organism>
<evidence type="ECO:0008006" key="4">
    <source>
        <dbReference type="Google" id="ProtNLM"/>
    </source>
</evidence>
<feature type="transmembrane region" description="Helical" evidence="1">
    <location>
        <begin position="30"/>
        <end position="51"/>
    </location>
</feature>
<feature type="transmembrane region" description="Helical" evidence="1">
    <location>
        <begin position="141"/>
        <end position="167"/>
    </location>
</feature>
<dbReference type="Pfam" id="PF19656">
    <property type="entry name" value="DUF6159"/>
    <property type="match status" value="1"/>
</dbReference>
<protein>
    <recommendedName>
        <fullName evidence="4">Glycerophosphoryl diester phosphodiesterase family protein</fullName>
    </recommendedName>
</protein>
<dbReference type="EMBL" id="SOAU01000001">
    <property type="protein sequence ID" value="TDT16050.1"/>
    <property type="molecule type" value="Genomic_DNA"/>
</dbReference>
<sequence>MFRRMRQGWELTKKSWGVIREHPKLLRLPLVGGILSLIVLVVVGGPGIFLVASDSAETSDDLLVYLGYGLIALGSFLASCIVIYYNVILAAAADQALQGQEPDIAAARAIAGRRRGTIIGWAIVSAIVSVAFSIMRDKGGAIGNILGSIGAAAWGFVTFLVIPVIALEDIGPIDAVKRSGNLVKQRWGQQATGNVVIGGIATVVMFVGIVLGVLGGVLVVSGGVAATSGGVALLAVGIVIAVMAGLAAGATKGVFGVALYHFSAENRALGPFSESELSHAAG</sequence>
<evidence type="ECO:0000313" key="2">
    <source>
        <dbReference type="EMBL" id="TDT16050.1"/>
    </source>
</evidence>
<feature type="transmembrane region" description="Helical" evidence="1">
    <location>
        <begin position="118"/>
        <end position="135"/>
    </location>
</feature>
<name>A0A4R7HZ19_9ACTN</name>
<dbReference type="InterPro" id="IPR046157">
    <property type="entry name" value="DUF6159"/>
</dbReference>
<reference evidence="2 3" key="1">
    <citation type="submission" date="2019-03" db="EMBL/GenBank/DDBJ databases">
        <title>Sequencing the genomes of 1000 actinobacteria strains.</title>
        <authorList>
            <person name="Klenk H.-P."/>
        </authorList>
    </citation>
    <scope>NUCLEOTIDE SEQUENCE [LARGE SCALE GENOMIC DNA]</scope>
    <source>
        <strain evidence="2 3">DSM 18936</strain>
    </source>
</reference>
<comment type="caution">
    <text evidence="2">The sequence shown here is derived from an EMBL/GenBank/DDBJ whole genome shotgun (WGS) entry which is preliminary data.</text>
</comment>
<dbReference type="AlphaFoldDB" id="A0A4R7HZ19"/>
<feature type="transmembrane region" description="Helical" evidence="1">
    <location>
        <begin position="195"/>
        <end position="220"/>
    </location>
</feature>
<feature type="transmembrane region" description="Helical" evidence="1">
    <location>
        <begin position="63"/>
        <end position="85"/>
    </location>
</feature>
<evidence type="ECO:0000313" key="3">
    <source>
        <dbReference type="Proteomes" id="UP000294558"/>
    </source>
</evidence>
<accession>A0A4R7HZ19</accession>
<keyword evidence="1" id="KW-0812">Transmembrane</keyword>
<keyword evidence="1" id="KW-1133">Transmembrane helix</keyword>
<keyword evidence="1" id="KW-0472">Membrane</keyword>
<evidence type="ECO:0000256" key="1">
    <source>
        <dbReference type="SAM" id="Phobius"/>
    </source>
</evidence>
<dbReference type="OrthoDB" id="4697240at2"/>
<dbReference type="Proteomes" id="UP000294558">
    <property type="component" value="Unassembled WGS sequence"/>
</dbReference>
<gene>
    <name evidence="2" type="ORF">BDK89_1632</name>
</gene>
<proteinExistence type="predicted"/>
<dbReference type="RefSeq" id="WP_133868452.1">
    <property type="nucleotide sequence ID" value="NZ_SOAU01000001.1"/>
</dbReference>